<name>D6GW21_PARA5</name>
<organism evidence="2 3">
    <name type="scientific">Candidatus Parvarchaeum acidophilus ARMAN-5</name>
    <dbReference type="NCBI Taxonomy" id="662762"/>
    <lineage>
        <taxon>Archaea</taxon>
        <taxon>Candidatus Parvarchaeota</taxon>
        <taxon>Candidatus Parvarchaeum</taxon>
    </lineage>
</organism>
<keyword evidence="1" id="KW-1133">Transmembrane helix</keyword>
<keyword evidence="1" id="KW-0472">Membrane</keyword>
<protein>
    <recommendedName>
        <fullName evidence="4">KaiC-like domain-containing protein</fullName>
    </recommendedName>
</protein>
<accession>D6GW21</accession>
<dbReference type="Gene3D" id="3.40.50.300">
    <property type="entry name" value="P-loop containing nucleotide triphosphate hydrolases"/>
    <property type="match status" value="1"/>
</dbReference>
<evidence type="ECO:0000313" key="2">
    <source>
        <dbReference type="EMBL" id="EFD92586.1"/>
    </source>
</evidence>
<gene>
    <name evidence="2" type="ORF">BJBARM5_1112</name>
</gene>
<feature type="transmembrane region" description="Helical" evidence="1">
    <location>
        <begin position="210"/>
        <end position="228"/>
    </location>
</feature>
<dbReference type="AlphaFoldDB" id="D6GW21"/>
<evidence type="ECO:0008006" key="4">
    <source>
        <dbReference type="Google" id="ProtNLM"/>
    </source>
</evidence>
<reference evidence="2 3" key="1">
    <citation type="journal article" date="2010" name="Proc. Natl. Acad. Sci. U.S.A.">
        <title>Enigmatic, ultrasmall, uncultivated Archaea.</title>
        <authorList>
            <person name="Baker B.J."/>
            <person name="Comolli L.R."/>
            <person name="Dick G.J."/>
            <person name="Hauser L.J."/>
            <person name="Hyatt D."/>
            <person name="Dill B.D."/>
            <person name="Land M.L."/>
            <person name="Verberkmoes N.C."/>
            <person name="Hettich R.L."/>
            <person name="Banfield J.F."/>
        </authorList>
    </citation>
    <scope>NUCLEOTIDE SEQUENCE [LARGE SCALE GENOMIC DNA]</scope>
</reference>
<dbReference type="Proteomes" id="UP000009376">
    <property type="component" value="Unassembled WGS sequence"/>
</dbReference>
<dbReference type="InterPro" id="IPR027417">
    <property type="entry name" value="P-loop_NTPase"/>
</dbReference>
<keyword evidence="1" id="KW-0812">Transmembrane</keyword>
<dbReference type="EMBL" id="GG745566">
    <property type="protein sequence ID" value="EFD92586.1"/>
    <property type="molecule type" value="Genomic_DNA"/>
</dbReference>
<sequence>MVNYKGLDGIDKSYDPYFGVAKLDEELKGIPSKKLVLIAASPSVGNEVFGYQIINKNINSDVKTLVFLNRTSPQSYMEDMKEYDLPSSDKMFIMDAYSDITGIKANETDHIFAISNPYDKNELKTKLLSELDKGYGLLVMDSLSLLIDFFDFEFVDSLVSDIKDAVQKNNSAAVFLFTNWGYDKEGSMKKNELLHTDYKKIKHGFNKNNILIPLITSSLVIVLLIFILHEVNFDIREISGAS</sequence>
<feature type="non-terminal residue" evidence="2">
    <location>
        <position position="242"/>
    </location>
</feature>
<dbReference type="SUPFAM" id="SSF52540">
    <property type="entry name" value="P-loop containing nucleoside triphosphate hydrolases"/>
    <property type="match status" value="1"/>
</dbReference>
<evidence type="ECO:0000313" key="3">
    <source>
        <dbReference type="Proteomes" id="UP000009376"/>
    </source>
</evidence>
<proteinExistence type="predicted"/>
<evidence type="ECO:0000256" key="1">
    <source>
        <dbReference type="SAM" id="Phobius"/>
    </source>
</evidence>